<dbReference type="InterPro" id="IPR003137">
    <property type="entry name" value="PA_domain"/>
</dbReference>
<dbReference type="GO" id="GO:0006508">
    <property type="term" value="P:proteolysis"/>
    <property type="evidence" value="ECO:0007669"/>
    <property type="project" value="UniProtKB-KW"/>
</dbReference>
<dbReference type="SUPFAM" id="SSF52743">
    <property type="entry name" value="Subtilisin-like"/>
    <property type="match status" value="1"/>
</dbReference>
<dbReference type="Gene3D" id="3.40.50.200">
    <property type="entry name" value="Peptidase S8/S53 domain"/>
    <property type="match status" value="1"/>
</dbReference>
<name>A0A3T0I5S3_9BACI</name>
<dbReference type="PROSITE" id="PS00136">
    <property type="entry name" value="SUBTILASE_ASP"/>
    <property type="match status" value="1"/>
</dbReference>
<dbReference type="InterPro" id="IPR023827">
    <property type="entry name" value="Peptidase_S8_Asp-AS"/>
</dbReference>
<dbReference type="Pfam" id="PF00082">
    <property type="entry name" value="Peptidase_S8"/>
    <property type="match status" value="1"/>
</dbReference>
<dbReference type="NCBIfam" id="TIGR02543">
    <property type="entry name" value="List_Bact_rpt"/>
    <property type="match status" value="1"/>
</dbReference>
<evidence type="ECO:0000256" key="1">
    <source>
        <dbReference type="ARBA" id="ARBA00001913"/>
    </source>
</evidence>
<dbReference type="InterPro" id="IPR034216">
    <property type="entry name" value="C5a_Peptidase"/>
</dbReference>
<organism evidence="18 19">
    <name type="scientific">Neobacillus mesonae</name>
    <dbReference type="NCBI Taxonomy" id="1193713"/>
    <lineage>
        <taxon>Bacteria</taxon>
        <taxon>Bacillati</taxon>
        <taxon>Bacillota</taxon>
        <taxon>Bacilli</taxon>
        <taxon>Bacillales</taxon>
        <taxon>Bacillaceae</taxon>
        <taxon>Neobacillus</taxon>
    </lineage>
</organism>
<dbReference type="CDD" id="cd00063">
    <property type="entry name" value="FN3"/>
    <property type="match status" value="2"/>
</dbReference>
<dbReference type="SUPFAM" id="SSF49265">
    <property type="entry name" value="Fibronectin type III"/>
    <property type="match status" value="1"/>
</dbReference>
<keyword evidence="10 14" id="KW-0378">Hydrolase</keyword>
<accession>A0A3T0I5S3</accession>
<feature type="signal peptide" evidence="16">
    <location>
        <begin position="1"/>
        <end position="23"/>
    </location>
</feature>
<dbReference type="CDD" id="cd07475">
    <property type="entry name" value="Peptidases_S8_C5a_Peptidase"/>
    <property type="match status" value="1"/>
</dbReference>
<dbReference type="InterPro" id="IPR015500">
    <property type="entry name" value="Peptidase_S8_subtilisin-rel"/>
</dbReference>
<comment type="subcellular location">
    <subcellularLocation>
        <location evidence="2">Cell envelope</location>
    </subcellularLocation>
    <subcellularLocation>
        <location evidence="3">Secreted</location>
    </subcellularLocation>
</comment>
<feature type="active site" description="Charge relay system" evidence="13 14">
    <location>
        <position position="587"/>
    </location>
</feature>
<dbReference type="OrthoDB" id="9798386at2"/>
<dbReference type="GO" id="GO:0016020">
    <property type="term" value="C:membrane"/>
    <property type="evidence" value="ECO:0007669"/>
    <property type="project" value="InterPro"/>
</dbReference>
<keyword evidence="11 14" id="KW-0720">Serine protease</keyword>
<sequence>MKFKRSLPLLLILLMVFSSAVQAAPFSLTKSVKGNEAANAVQKISKSVKLDAEKNYKLTDKVRVIVEVDGAPAITYATKEGKKYSELSKSVKSQLQKNITSKQQAVKAEFAKKSINMKFKQNFTTAFNGFSGVVEYSQIPKIESVEGVTKVTISHEYERPQEQPDMKYSKAIVQAQEAWKDYGYKGEGMVVGIIDTGIDPSHKDMVLTDKSKEALTKSGVDTLIADKGLPGKFYTDKVPYGYNYADENNQILDLGPDASMHGMHVAGSVGANGDEEKGGIKGVAPEAQLLALKVFGNDPEMPSTWSDIYVKAIDDAIILGADVLNMSLGSTAAFVLPDDPEQLAIKRAVDNGVLMSISAGNSGDISYGYTKTPYSANPDTGVVGSPGLSYDSLQVASIENNYMDLDAVTYSYADQSGKAPFLSASSVDPLKQSPKSFEILAAGIGQQADFEGKDFTGKYALIQRGTIGFVDKALNAQKAGAAGVIIYNNTDGFVSMATDAAITIPQLFMLKPDGDKLREELDKGTKVSIEFKGDKITSANPTAGQMSDFTSWGVTPNLDFKPEITAPGGNIYSTLNNNQYGVMSGTSMAAPHVSGGSAIVLERVKKDFNNLSGNAKVNMAKNLLMNTSKPVEDKGYFNEKEELGNPYSPRREGAGVMQLHAALSTPVVVTDATTNEAKVALKEIKGNKATFTLKATNVSDKDVTYKVNGNVQTDLVIQDSKTKVLYNEQEAQAIYKAGTVNKDTGVGEYPISFSDDTLTIPGNSSKTVEVSLDLTNVIDWAYNVPLNVLFKNGYFVEGFVTLTSKDDSTPELSVPYVGFNGDWNNPPILDEMIYDGKAINSFYQMSAMVTDAGVDKDGVRQFDYLGYNVFKGTLESKKIAISPNGDGVNDNIIPLLSFLRNAKDVQYKITDKDGKALRTLKTEKLVRKNFYNGGKGARYRLNPANAWDGKVKNKVVEDGLYYYEIDSTIDFPGKDAQVVKVPVMVDNTAPKVSAVVNEDKLTIDGTDGEGSGIAFYDILVDGKSVFGEKDLPLAGDAKEFTFKEAPAITSTVEVVAYDNAGNVGQVVLESANDKTIPYVHVKSIEALGVFNTKELPIEGYVTDESKLRYLVIGEKDKDGNFIWKQNLELTKNEVEKRYDFKTTITLKNDGVHKLTIAGADVAGNEIDFLRTIVVDTTAPQIQVDVPAKVKKDVPSVDLKATISDNFDELRYFVDGSEEHYQEFAEPYEMRKGEAVVTTKLELEPGNNTFILELVDIAGNKTKKEINIFRGESKYKVKYYNGNSIVKTDEVVEDEKANAPAAPKKSGYTFIGWYKDAKLTSKFDFNQPITADTNVYAKFVKNLAAPATVKAASADYNKLTVSWAKVTGASSYDVYRATSKTGKYTKAATVKGTSYSNSGLTTGTTYYYKVVANGTVDGVKLASPYSSVVSGKPALKTPTGVKAAKASSTSVKVNWSKVNGASGYQVYRATSKAGKYSAVKTVTSGKTVSFTNTKLAKGKTYYYKVRAYKTVSSKKVYSSYSAVVSKGLK</sequence>
<evidence type="ECO:0000256" key="15">
    <source>
        <dbReference type="RuleBase" id="RU003355"/>
    </source>
</evidence>
<evidence type="ECO:0000256" key="12">
    <source>
        <dbReference type="ARBA" id="ARBA00022837"/>
    </source>
</evidence>
<dbReference type="InterPro" id="IPR013378">
    <property type="entry name" value="InlB-like_B-rpt"/>
</dbReference>
<evidence type="ECO:0000256" key="16">
    <source>
        <dbReference type="SAM" id="SignalP"/>
    </source>
</evidence>
<keyword evidence="5" id="KW-0134">Cell wall</keyword>
<protein>
    <recommendedName>
        <fullName evidence="17">Fibronectin type-III domain-containing protein</fullName>
    </recommendedName>
</protein>
<evidence type="ECO:0000256" key="8">
    <source>
        <dbReference type="ARBA" id="ARBA00022729"/>
    </source>
</evidence>
<dbReference type="SUPFAM" id="SSF52025">
    <property type="entry name" value="PA domain"/>
    <property type="match status" value="1"/>
</dbReference>
<dbReference type="GO" id="GO:0030313">
    <property type="term" value="C:cell envelope"/>
    <property type="evidence" value="ECO:0007669"/>
    <property type="project" value="UniProtKB-SubCell"/>
</dbReference>
<dbReference type="Proteomes" id="UP000282892">
    <property type="component" value="Chromosome"/>
</dbReference>
<dbReference type="EMBL" id="CP022572">
    <property type="protein sequence ID" value="AZU64689.1"/>
    <property type="molecule type" value="Genomic_DNA"/>
</dbReference>
<evidence type="ECO:0000256" key="13">
    <source>
        <dbReference type="PIRSR" id="PIRSR615500-1"/>
    </source>
</evidence>
<keyword evidence="8 16" id="KW-0732">Signal</keyword>
<keyword evidence="7 14" id="KW-0645">Protease</keyword>
<evidence type="ECO:0000256" key="2">
    <source>
        <dbReference type="ARBA" id="ARBA00004196"/>
    </source>
</evidence>
<dbReference type="InterPro" id="IPR013783">
    <property type="entry name" value="Ig-like_fold"/>
</dbReference>
<dbReference type="Gene3D" id="2.60.40.10">
    <property type="entry name" value="Immunoglobulins"/>
    <property type="match status" value="2"/>
</dbReference>
<dbReference type="Pfam" id="PF05922">
    <property type="entry name" value="Inhibitor_I9"/>
    <property type="match status" value="1"/>
</dbReference>
<reference evidence="18 19" key="1">
    <citation type="submission" date="2017-07" db="EMBL/GenBank/DDBJ databases">
        <title>The complete genome sequence of Bacillus mesonae strain H20-5, an efficient strain improving plant abiotic stress resistance.</title>
        <authorList>
            <person name="Kim S.Y."/>
            <person name="Song H."/>
            <person name="Sang M.K."/>
            <person name="Weon H.-Y."/>
            <person name="Song J."/>
        </authorList>
    </citation>
    <scope>NUCLEOTIDE SEQUENCE [LARGE SCALE GENOMIC DNA]</scope>
    <source>
        <strain evidence="18 19">H20-5</strain>
    </source>
</reference>
<dbReference type="InterPro" id="IPR042229">
    <property type="entry name" value="Listeria/Bacterioides_rpt_sf"/>
</dbReference>
<dbReference type="PROSITE" id="PS50853">
    <property type="entry name" value="FN3"/>
    <property type="match status" value="1"/>
</dbReference>
<comment type="similarity">
    <text evidence="4 14 15">Belongs to the peptidase S8 family.</text>
</comment>
<dbReference type="PROSITE" id="PS51892">
    <property type="entry name" value="SUBTILASE"/>
    <property type="match status" value="1"/>
</dbReference>
<proteinExistence type="inferred from homology"/>
<evidence type="ECO:0000256" key="3">
    <source>
        <dbReference type="ARBA" id="ARBA00004613"/>
    </source>
</evidence>
<keyword evidence="9" id="KW-0677">Repeat</keyword>
<evidence type="ECO:0000256" key="6">
    <source>
        <dbReference type="ARBA" id="ARBA00022525"/>
    </source>
</evidence>
<dbReference type="InterPro" id="IPR036852">
    <property type="entry name" value="Peptidase_S8/S53_dom_sf"/>
</dbReference>
<feature type="active site" description="Charge relay system" evidence="13 14">
    <location>
        <position position="261"/>
    </location>
</feature>
<evidence type="ECO:0000256" key="5">
    <source>
        <dbReference type="ARBA" id="ARBA00022512"/>
    </source>
</evidence>
<dbReference type="Gene3D" id="2.60.40.4270">
    <property type="entry name" value="Listeria-Bacteroides repeat domain"/>
    <property type="match status" value="1"/>
</dbReference>
<dbReference type="Gene3D" id="3.50.30.30">
    <property type="match status" value="1"/>
</dbReference>
<dbReference type="InterPro" id="IPR023828">
    <property type="entry name" value="Peptidase_S8_Ser-AS"/>
</dbReference>
<dbReference type="InterPro" id="IPR010259">
    <property type="entry name" value="S8pro/Inhibitor_I9"/>
</dbReference>
<evidence type="ECO:0000256" key="9">
    <source>
        <dbReference type="ARBA" id="ARBA00022737"/>
    </source>
</evidence>
<evidence type="ECO:0000313" key="18">
    <source>
        <dbReference type="EMBL" id="AZU64689.1"/>
    </source>
</evidence>
<dbReference type="InterPro" id="IPR010435">
    <property type="entry name" value="C5a/SBT2-like_Fn3"/>
</dbReference>
<dbReference type="InterPro" id="IPR022398">
    <property type="entry name" value="Peptidase_S8_His-AS"/>
</dbReference>
<evidence type="ECO:0000256" key="11">
    <source>
        <dbReference type="ARBA" id="ARBA00022825"/>
    </source>
</evidence>
<evidence type="ECO:0000259" key="17">
    <source>
        <dbReference type="PROSITE" id="PS50853"/>
    </source>
</evidence>
<evidence type="ECO:0000256" key="4">
    <source>
        <dbReference type="ARBA" id="ARBA00011073"/>
    </source>
</evidence>
<feature type="chain" id="PRO_5019043769" description="Fibronectin type-III domain-containing protein" evidence="16">
    <location>
        <begin position="24"/>
        <end position="1528"/>
    </location>
</feature>
<keyword evidence="19" id="KW-1185">Reference proteome</keyword>
<dbReference type="PRINTS" id="PR00723">
    <property type="entry name" value="SUBTILISIN"/>
</dbReference>
<dbReference type="KEGG" id="nmk:CHR53_27575"/>
<dbReference type="InterPro" id="IPR003961">
    <property type="entry name" value="FN3_dom"/>
</dbReference>
<dbReference type="PROSITE" id="PS00137">
    <property type="entry name" value="SUBTILASE_HIS"/>
    <property type="match status" value="1"/>
</dbReference>
<feature type="active site" description="Charge relay system" evidence="13 14">
    <location>
        <position position="195"/>
    </location>
</feature>
<dbReference type="InterPro" id="IPR036116">
    <property type="entry name" value="FN3_sf"/>
</dbReference>
<dbReference type="InterPro" id="IPR046450">
    <property type="entry name" value="PA_dom_sf"/>
</dbReference>
<dbReference type="GO" id="GO:0004252">
    <property type="term" value="F:serine-type endopeptidase activity"/>
    <property type="evidence" value="ECO:0007669"/>
    <property type="project" value="UniProtKB-UniRule"/>
</dbReference>
<feature type="domain" description="Fibronectin type-III" evidence="17">
    <location>
        <begin position="1436"/>
        <end position="1528"/>
    </location>
</feature>
<evidence type="ECO:0000256" key="14">
    <source>
        <dbReference type="PROSITE-ProRule" id="PRU01240"/>
    </source>
</evidence>
<evidence type="ECO:0000256" key="10">
    <source>
        <dbReference type="ARBA" id="ARBA00022801"/>
    </source>
</evidence>
<keyword evidence="12" id="KW-0106">Calcium</keyword>
<dbReference type="PANTHER" id="PTHR43806:SF11">
    <property type="entry name" value="CEREVISIN-RELATED"/>
    <property type="match status" value="1"/>
</dbReference>
<gene>
    <name evidence="18" type="ORF">CHR53_27575</name>
</gene>
<dbReference type="PROSITE" id="PS00138">
    <property type="entry name" value="SUBTILASE_SER"/>
    <property type="match status" value="1"/>
</dbReference>
<dbReference type="Gene3D" id="2.60.40.1710">
    <property type="entry name" value="Subtilisin-like superfamily"/>
    <property type="match status" value="1"/>
</dbReference>
<evidence type="ECO:0000313" key="19">
    <source>
        <dbReference type="Proteomes" id="UP000282892"/>
    </source>
</evidence>
<dbReference type="RefSeq" id="WP_127489503.1">
    <property type="nucleotide sequence ID" value="NZ_CP022572.1"/>
</dbReference>
<comment type="cofactor">
    <cofactor evidence="1">
        <name>Ca(2+)</name>
        <dbReference type="ChEBI" id="CHEBI:29108"/>
    </cofactor>
</comment>
<dbReference type="SMART" id="SM00060">
    <property type="entry name" value="FN3"/>
    <property type="match status" value="2"/>
</dbReference>
<evidence type="ECO:0000256" key="7">
    <source>
        <dbReference type="ARBA" id="ARBA00022670"/>
    </source>
</evidence>
<dbReference type="CDD" id="cd02133">
    <property type="entry name" value="PA_C5a_like"/>
    <property type="match status" value="1"/>
</dbReference>
<dbReference type="Pfam" id="PF00041">
    <property type="entry name" value="fn3"/>
    <property type="match status" value="1"/>
</dbReference>
<dbReference type="Pfam" id="PF06280">
    <property type="entry name" value="fn3_5"/>
    <property type="match status" value="1"/>
</dbReference>
<dbReference type="Pfam" id="PF09479">
    <property type="entry name" value="Flg_new"/>
    <property type="match status" value="1"/>
</dbReference>
<dbReference type="GO" id="GO:0005576">
    <property type="term" value="C:extracellular region"/>
    <property type="evidence" value="ECO:0007669"/>
    <property type="project" value="UniProtKB-SubCell"/>
</dbReference>
<dbReference type="Pfam" id="PF02225">
    <property type="entry name" value="PA"/>
    <property type="match status" value="1"/>
</dbReference>
<keyword evidence="6" id="KW-0964">Secreted</keyword>
<dbReference type="InterPro" id="IPR050131">
    <property type="entry name" value="Peptidase_S8_subtilisin-like"/>
</dbReference>
<dbReference type="InterPro" id="IPR000209">
    <property type="entry name" value="Peptidase_S8/S53_dom"/>
</dbReference>
<dbReference type="PANTHER" id="PTHR43806">
    <property type="entry name" value="PEPTIDASE S8"/>
    <property type="match status" value="1"/>
</dbReference>